<dbReference type="Gene3D" id="3.40.50.150">
    <property type="entry name" value="Vaccinia Virus protein VP39"/>
    <property type="match status" value="1"/>
</dbReference>
<dbReference type="InterPro" id="IPR035996">
    <property type="entry name" value="4pyrrol_Methylase_sf"/>
</dbReference>
<dbReference type="InterPro" id="IPR050714">
    <property type="entry name" value="Cobalamin_biosynth_MTase"/>
</dbReference>
<dbReference type="InterPro" id="IPR006365">
    <property type="entry name" value="Cbl_synth_CobL"/>
</dbReference>
<evidence type="ECO:0000256" key="5">
    <source>
        <dbReference type="ARBA" id="ARBA00022691"/>
    </source>
</evidence>
<dbReference type="Pfam" id="PF00590">
    <property type="entry name" value="TP_methylase"/>
    <property type="match status" value="1"/>
</dbReference>
<evidence type="ECO:0000256" key="1">
    <source>
        <dbReference type="ARBA" id="ARBA00004953"/>
    </source>
</evidence>
<protein>
    <submittedName>
        <fullName evidence="7">Precorrin-6y C5,15-methyltransferase (Decarboxylating) subunit CbiE</fullName>
    </submittedName>
</protein>
<dbReference type="SUPFAM" id="SSF53335">
    <property type="entry name" value="S-adenosyl-L-methionine-dependent methyltransferases"/>
    <property type="match status" value="1"/>
</dbReference>
<dbReference type="NCBIfam" id="TIGR02467">
    <property type="entry name" value="CbiE"/>
    <property type="match status" value="1"/>
</dbReference>
<keyword evidence="4 7" id="KW-0808">Transferase</keyword>
<dbReference type="CDD" id="cd11644">
    <property type="entry name" value="Precorrin-6Y-MT"/>
    <property type="match status" value="1"/>
</dbReference>
<dbReference type="InterPro" id="IPR014777">
    <property type="entry name" value="4pyrrole_Mease_sub1"/>
</dbReference>
<dbReference type="InterPro" id="IPR000878">
    <property type="entry name" value="4pyrrol_Mease"/>
</dbReference>
<evidence type="ECO:0000313" key="8">
    <source>
        <dbReference type="Proteomes" id="UP000295701"/>
    </source>
</evidence>
<dbReference type="UniPathway" id="UPA00148"/>
<keyword evidence="5" id="KW-0949">S-adenosyl-L-methionine</keyword>
<dbReference type="NCBIfam" id="TIGR02469">
    <property type="entry name" value="CbiT"/>
    <property type="match status" value="1"/>
</dbReference>
<evidence type="ECO:0000259" key="6">
    <source>
        <dbReference type="Pfam" id="PF00590"/>
    </source>
</evidence>
<name>A0A4R6A2P6_9RHOB</name>
<comment type="caution">
    <text evidence="7">The sequence shown here is derived from an EMBL/GenBank/DDBJ whole genome shotgun (WGS) entry which is preliminary data.</text>
</comment>
<dbReference type="InterPro" id="IPR012818">
    <property type="entry name" value="CbiE"/>
</dbReference>
<dbReference type="PANTHER" id="PTHR43182">
    <property type="entry name" value="COBALT-PRECORRIN-6B C(15)-METHYLTRANSFERASE (DECARBOXYLATING)"/>
    <property type="match status" value="1"/>
</dbReference>
<dbReference type="AlphaFoldDB" id="A0A4R6A2P6"/>
<dbReference type="RefSeq" id="WP_133398049.1">
    <property type="nucleotide sequence ID" value="NZ_SNAA01000024.1"/>
</dbReference>
<evidence type="ECO:0000256" key="3">
    <source>
        <dbReference type="ARBA" id="ARBA00022603"/>
    </source>
</evidence>
<evidence type="ECO:0000256" key="4">
    <source>
        <dbReference type="ARBA" id="ARBA00022679"/>
    </source>
</evidence>
<dbReference type="OrthoDB" id="9787825at2"/>
<dbReference type="GO" id="GO:0032259">
    <property type="term" value="P:methylation"/>
    <property type="evidence" value="ECO:0007669"/>
    <property type="project" value="UniProtKB-KW"/>
</dbReference>
<keyword evidence="3 7" id="KW-0489">Methyltransferase</keyword>
<accession>A0A4R6A2P6</accession>
<gene>
    <name evidence="7" type="primary">cbiE</name>
    <name evidence="7" type="ORF">E2L08_15710</name>
</gene>
<proteinExistence type="predicted"/>
<sequence>MAEAWLSIIGLGEDGPKGLSPASRDALAAAETVFGGPRHLALADVGPRGREWPVPFDLGPVLALRGRRVAVLASGDPFWHGAGGSLAARLAPGEWRAFPAPSTFSLVAARLGWRIENVACLGLHAAPLARLAPHLGPGRRAICTLRDGKAPAALAAWLVAQGDGAARLWVCEALGGPRERLRETRAATFDLTGIAAPVAVAIEATGGGLPHSAGLPDAMFAHDGTITKRPVRALTLSALAPRAGETLWDLGAGNGSVAVEWALSAPGARAVAVERRADRAATIRRNADSFGLAHRIEVIEAELSAPLPATPPHAVFLGGGASAELLDRLWRTLPEGTRLVANAVTLETEALLIEAHAARGGHLLRVELAEAAPLGRFRGWDRARPLVQWSVQR</sequence>
<dbReference type="SUPFAM" id="SSF53790">
    <property type="entry name" value="Tetrapyrrole methylase"/>
    <property type="match status" value="1"/>
</dbReference>
<dbReference type="GO" id="GO:0009236">
    <property type="term" value="P:cobalamin biosynthetic process"/>
    <property type="evidence" value="ECO:0007669"/>
    <property type="project" value="UniProtKB-UniPathway"/>
</dbReference>
<feature type="domain" description="Tetrapyrrole methylase" evidence="6">
    <location>
        <begin position="6"/>
        <end position="188"/>
    </location>
</feature>
<evidence type="ECO:0000313" key="7">
    <source>
        <dbReference type="EMBL" id="TDL74933.1"/>
    </source>
</evidence>
<organism evidence="7 8">
    <name type="scientific">Palleronia sediminis</name>
    <dbReference type="NCBI Taxonomy" id="2547833"/>
    <lineage>
        <taxon>Bacteria</taxon>
        <taxon>Pseudomonadati</taxon>
        <taxon>Pseudomonadota</taxon>
        <taxon>Alphaproteobacteria</taxon>
        <taxon>Rhodobacterales</taxon>
        <taxon>Roseobacteraceae</taxon>
        <taxon>Palleronia</taxon>
    </lineage>
</organism>
<dbReference type="CDD" id="cd02440">
    <property type="entry name" value="AdoMet_MTases"/>
    <property type="match status" value="1"/>
</dbReference>
<dbReference type="Proteomes" id="UP000295701">
    <property type="component" value="Unassembled WGS sequence"/>
</dbReference>
<dbReference type="EMBL" id="SNAA01000024">
    <property type="protein sequence ID" value="TDL74933.1"/>
    <property type="molecule type" value="Genomic_DNA"/>
</dbReference>
<dbReference type="PIRSF" id="PIRSF036428">
    <property type="entry name" value="CobL"/>
    <property type="match status" value="1"/>
</dbReference>
<dbReference type="Gene3D" id="3.40.1010.10">
    <property type="entry name" value="Cobalt-precorrin-4 Transmethylase, Domain 1"/>
    <property type="match status" value="1"/>
</dbReference>
<dbReference type="InterPro" id="IPR014008">
    <property type="entry name" value="Cbl_synth_MTase_CbiT"/>
</dbReference>
<keyword evidence="2" id="KW-0169">Cobalamin biosynthesis</keyword>
<comment type="pathway">
    <text evidence="1">Cofactor biosynthesis; adenosylcobalamin biosynthesis.</text>
</comment>
<keyword evidence="8" id="KW-1185">Reference proteome</keyword>
<reference evidence="7 8" key="1">
    <citation type="submission" date="2019-03" db="EMBL/GenBank/DDBJ databases">
        <title>Primorskyibacter sp. SS33 isolated from sediments.</title>
        <authorList>
            <person name="Xunke S."/>
        </authorList>
    </citation>
    <scope>NUCLEOTIDE SEQUENCE [LARGE SCALE GENOMIC DNA]</scope>
    <source>
        <strain evidence="7 8">SS33</strain>
    </source>
</reference>
<evidence type="ECO:0000256" key="2">
    <source>
        <dbReference type="ARBA" id="ARBA00022573"/>
    </source>
</evidence>
<dbReference type="InterPro" id="IPR029063">
    <property type="entry name" value="SAM-dependent_MTases_sf"/>
</dbReference>
<dbReference type="PANTHER" id="PTHR43182:SF1">
    <property type="entry name" value="COBALT-PRECORRIN-7 C(5)-METHYLTRANSFERASE"/>
    <property type="match status" value="1"/>
</dbReference>
<dbReference type="GO" id="GO:0008276">
    <property type="term" value="F:protein methyltransferase activity"/>
    <property type="evidence" value="ECO:0007669"/>
    <property type="project" value="InterPro"/>
</dbReference>